<dbReference type="AlphaFoldDB" id="A0A0R2DIR5"/>
<evidence type="ECO:0000256" key="5">
    <source>
        <dbReference type="ARBA" id="ARBA00022842"/>
    </source>
</evidence>
<evidence type="ECO:0000256" key="9">
    <source>
        <dbReference type="ARBA" id="ARBA00038592"/>
    </source>
</evidence>
<dbReference type="InterPro" id="IPR019855">
    <property type="entry name" value="CRISPR-assoc_Cas1_NMENI"/>
</dbReference>
<keyword evidence="5" id="KW-0460">Magnesium</keyword>
<sequence>MGWRTIVIQQHAKVSVLSHNLIIQTNKDVNHVSIKDVQILVIDSLQVVLTAAAICELTQCNAKIIFTGHRHEPVCETTSISSYNRTIEAIETQINWYQDDMKKQLAWTKIVTAKIQTQQKLLKQKNLPYEFIDHELDELTVNDGSNREAVVAKKYFKLLFGADFTRDDLSHTNAALNYGYSLLVSCLNLSIVKQGFLTQLGVHHCNQENPYNLSYDLIEPFRPIVDNWVASKKFYEFTPDIKYGLIRLLDAKVEYNHKNYTLRTALDYHARQCMQFLTADRKIEIEVNFTSEVSNNAFNDYV</sequence>
<dbReference type="GO" id="GO:0016787">
    <property type="term" value="F:hydrolase activity"/>
    <property type="evidence" value="ECO:0007669"/>
    <property type="project" value="UniProtKB-KW"/>
</dbReference>
<comment type="subunit">
    <text evidence="9">Homodimer, forms a heterotetramer with a Cas2 homodimer.</text>
</comment>
<evidence type="ECO:0000256" key="6">
    <source>
        <dbReference type="ARBA" id="ARBA00023118"/>
    </source>
</evidence>
<name>A0A0R2DIR5_9LACO</name>
<dbReference type="PANTHER" id="PTHR34353:SF2">
    <property type="entry name" value="CRISPR-ASSOCIATED ENDONUCLEASE CAS1 1"/>
    <property type="match status" value="1"/>
</dbReference>
<dbReference type="RefSeq" id="WP_056974740.1">
    <property type="nucleotide sequence ID" value="NZ_AYZL01000019.1"/>
</dbReference>
<dbReference type="OrthoDB" id="9803119at2"/>
<evidence type="ECO:0000256" key="3">
    <source>
        <dbReference type="ARBA" id="ARBA00022759"/>
    </source>
</evidence>
<proteinExistence type="predicted"/>
<dbReference type="GO" id="GO:0051607">
    <property type="term" value="P:defense response to virus"/>
    <property type="evidence" value="ECO:0007669"/>
    <property type="project" value="UniProtKB-KW"/>
</dbReference>
<evidence type="ECO:0000256" key="2">
    <source>
        <dbReference type="ARBA" id="ARBA00022723"/>
    </source>
</evidence>
<dbReference type="Gene3D" id="1.20.120.920">
    <property type="entry name" value="CRISPR-associated endonuclease Cas1, C-terminal domain"/>
    <property type="match status" value="1"/>
</dbReference>
<dbReference type="STRING" id="1423744.FC86_GL000510"/>
<keyword evidence="2" id="KW-0479">Metal-binding</keyword>
<keyword evidence="7" id="KW-0238">DNA-binding</keyword>
<dbReference type="NCBIfam" id="TIGR03639">
    <property type="entry name" value="cas1_NMENI"/>
    <property type="match status" value="1"/>
</dbReference>
<dbReference type="GO" id="GO:0043571">
    <property type="term" value="P:maintenance of CRISPR repeat elements"/>
    <property type="evidence" value="ECO:0007669"/>
    <property type="project" value="InterPro"/>
</dbReference>
<dbReference type="GO" id="GO:0046872">
    <property type="term" value="F:metal ion binding"/>
    <property type="evidence" value="ECO:0007669"/>
    <property type="project" value="UniProtKB-KW"/>
</dbReference>
<keyword evidence="1" id="KW-0540">Nuclease</keyword>
<keyword evidence="6" id="KW-0051">Antiviral defense</keyword>
<dbReference type="InterPro" id="IPR050646">
    <property type="entry name" value="Cas1"/>
</dbReference>
<dbReference type="Pfam" id="PF01867">
    <property type="entry name" value="Cas_Cas1"/>
    <property type="match status" value="1"/>
</dbReference>
<dbReference type="EMBL" id="AYZL01000019">
    <property type="protein sequence ID" value="KRN03983.1"/>
    <property type="molecule type" value="Genomic_DNA"/>
</dbReference>
<dbReference type="GO" id="GO:0003677">
    <property type="term" value="F:DNA binding"/>
    <property type="evidence" value="ECO:0007669"/>
    <property type="project" value="UniProtKB-KW"/>
</dbReference>
<dbReference type="NCBIfam" id="TIGR00287">
    <property type="entry name" value="cas1"/>
    <property type="match status" value="1"/>
</dbReference>
<comment type="caution">
    <text evidence="10">The sequence shown here is derived from an EMBL/GenBank/DDBJ whole genome shotgun (WGS) entry which is preliminary data.</text>
</comment>
<keyword evidence="3" id="KW-0255">Endonuclease</keyword>
<dbReference type="PANTHER" id="PTHR34353">
    <property type="entry name" value="CRISPR-ASSOCIATED ENDONUCLEASE CAS1 1"/>
    <property type="match status" value="1"/>
</dbReference>
<evidence type="ECO:0000256" key="4">
    <source>
        <dbReference type="ARBA" id="ARBA00022801"/>
    </source>
</evidence>
<reference evidence="10 11" key="1">
    <citation type="journal article" date="2015" name="Genome Announc.">
        <title>Expanding the biotechnology potential of lactobacilli through comparative genomics of 213 strains and associated genera.</title>
        <authorList>
            <person name="Sun Z."/>
            <person name="Harris H.M."/>
            <person name="McCann A."/>
            <person name="Guo C."/>
            <person name="Argimon S."/>
            <person name="Zhang W."/>
            <person name="Yang X."/>
            <person name="Jeffery I.B."/>
            <person name="Cooney J.C."/>
            <person name="Kagawa T.F."/>
            <person name="Liu W."/>
            <person name="Song Y."/>
            <person name="Salvetti E."/>
            <person name="Wrobel A."/>
            <person name="Rasinkangas P."/>
            <person name="Parkhill J."/>
            <person name="Rea M.C."/>
            <person name="O'Sullivan O."/>
            <person name="Ritari J."/>
            <person name="Douillard F.P."/>
            <person name="Paul Ross R."/>
            <person name="Yang R."/>
            <person name="Briner A.E."/>
            <person name="Felis G.E."/>
            <person name="de Vos W.M."/>
            <person name="Barrangou R."/>
            <person name="Klaenhammer T.R."/>
            <person name="Caufield P.W."/>
            <person name="Cui Y."/>
            <person name="Zhang H."/>
            <person name="O'Toole P.W."/>
        </authorList>
    </citation>
    <scope>NUCLEOTIDE SEQUENCE [LARGE SCALE GENOMIC DNA]</scope>
    <source>
        <strain evidence="10 11">DSM 23037</strain>
    </source>
</reference>
<dbReference type="GO" id="GO:0004520">
    <property type="term" value="F:DNA endonuclease activity"/>
    <property type="evidence" value="ECO:0007669"/>
    <property type="project" value="InterPro"/>
</dbReference>
<accession>A0A0R2DIR5</accession>
<organism evidence="10 11">
    <name type="scientific">Holzapfeliella floricola DSM 23037 = JCM 16512</name>
    <dbReference type="NCBI Taxonomy" id="1423744"/>
    <lineage>
        <taxon>Bacteria</taxon>
        <taxon>Bacillati</taxon>
        <taxon>Bacillota</taxon>
        <taxon>Bacilli</taxon>
        <taxon>Lactobacillales</taxon>
        <taxon>Lactobacillaceae</taxon>
        <taxon>Holzapfeliella</taxon>
    </lineage>
</organism>
<protein>
    <submittedName>
        <fullName evidence="10">CRISPR-associated protein</fullName>
    </submittedName>
</protein>
<dbReference type="Proteomes" id="UP000051378">
    <property type="component" value="Unassembled WGS sequence"/>
</dbReference>
<keyword evidence="8" id="KW-0464">Manganese</keyword>
<dbReference type="PATRIC" id="fig|1423744.4.peg.526"/>
<dbReference type="InterPro" id="IPR002729">
    <property type="entry name" value="CRISPR-assoc_Cas1"/>
</dbReference>
<evidence type="ECO:0000256" key="7">
    <source>
        <dbReference type="ARBA" id="ARBA00023125"/>
    </source>
</evidence>
<gene>
    <name evidence="10" type="ORF">FC86_GL000510</name>
</gene>
<evidence type="ECO:0000313" key="11">
    <source>
        <dbReference type="Proteomes" id="UP000051378"/>
    </source>
</evidence>
<keyword evidence="11" id="KW-1185">Reference proteome</keyword>
<dbReference type="InterPro" id="IPR042206">
    <property type="entry name" value="CRISPR-assoc_Cas1_C"/>
</dbReference>
<keyword evidence="4" id="KW-0378">Hydrolase</keyword>
<evidence type="ECO:0000256" key="1">
    <source>
        <dbReference type="ARBA" id="ARBA00022722"/>
    </source>
</evidence>
<evidence type="ECO:0000256" key="8">
    <source>
        <dbReference type="ARBA" id="ARBA00023211"/>
    </source>
</evidence>
<evidence type="ECO:0000313" key="10">
    <source>
        <dbReference type="EMBL" id="KRN03983.1"/>
    </source>
</evidence>